<reference evidence="2" key="1">
    <citation type="journal article" date="2012" name="Nat. Biotechnol.">
        <title>Reference genome sequence of the model plant Setaria.</title>
        <authorList>
            <person name="Bennetzen J.L."/>
            <person name="Schmutz J."/>
            <person name="Wang H."/>
            <person name="Percifield R."/>
            <person name="Hawkins J."/>
            <person name="Pontaroli A.C."/>
            <person name="Estep M."/>
            <person name="Feng L."/>
            <person name="Vaughn J.N."/>
            <person name="Grimwood J."/>
            <person name="Jenkins J."/>
            <person name="Barry K."/>
            <person name="Lindquist E."/>
            <person name="Hellsten U."/>
            <person name="Deshpande S."/>
            <person name="Wang X."/>
            <person name="Wu X."/>
            <person name="Mitros T."/>
            <person name="Triplett J."/>
            <person name="Yang X."/>
            <person name="Ye C.Y."/>
            <person name="Mauro-Herrera M."/>
            <person name="Wang L."/>
            <person name="Li P."/>
            <person name="Sharma M."/>
            <person name="Sharma R."/>
            <person name="Ronald P.C."/>
            <person name="Panaud O."/>
            <person name="Kellogg E.A."/>
            <person name="Brutnell T.P."/>
            <person name="Doust A.N."/>
            <person name="Tuskan G.A."/>
            <person name="Rokhsar D."/>
            <person name="Devos K.M."/>
        </authorList>
    </citation>
    <scope>NUCLEOTIDE SEQUENCE [LARGE SCALE GENOMIC DNA]</scope>
    <source>
        <strain evidence="2">cv. Yugu1</strain>
    </source>
</reference>
<keyword evidence="2" id="KW-1185">Reference proteome</keyword>
<sequence>MLGVVRGRWSGKLLVRSHSELQLGRRATATIPARGLPSSLESPKRG</sequence>
<evidence type="ECO:0000313" key="2">
    <source>
        <dbReference type="Proteomes" id="UP000004995"/>
    </source>
</evidence>
<dbReference type="HOGENOM" id="CLU_3192290_0_0_1"/>
<dbReference type="Gramene" id="KQL11180">
    <property type="protein sequence ID" value="KQL11180"/>
    <property type="gene ID" value="SETIT_009071mg"/>
</dbReference>
<name>K3Y4D3_SETIT</name>
<dbReference type="EnsemblPlants" id="KQL11180">
    <property type="protein sequence ID" value="KQL11180"/>
    <property type="gene ID" value="SETIT_009071mg"/>
</dbReference>
<dbReference type="InParanoid" id="K3Y4D3"/>
<accession>K3Y4D3</accession>
<dbReference type="EMBL" id="AGNK02002582">
    <property type="status" value="NOT_ANNOTATED_CDS"/>
    <property type="molecule type" value="Genomic_DNA"/>
</dbReference>
<reference evidence="1" key="2">
    <citation type="submission" date="2018-08" db="UniProtKB">
        <authorList>
            <consortium name="EnsemblPlants"/>
        </authorList>
    </citation>
    <scope>IDENTIFICATION</scope>
    <source>
        <strain evidence="1">Yugu1</strain>
    </source>
</reference>
<protein>
    <submittedName>
        <fullName evidence="1">Uncharacterized protein</fullName>
    </submittedName>
</protein>
<dbReference type="AlphaFoldDB" id="K3Y4D3"/>
<organism evidence="1 2">
    <name type="scientific">Setaria italica</name>
    <name type="common">Foxtail millet</name>
    <name type="synonym">Panicum italicum</name>
    <dbReference type="NCBI Taxonomy" id="4555"/>
    <lineage>
        <taxon>Eukaryota</taxon>
        <taxon>Viridiplantae</taxon>
        <taxon>Streptophyta</taxon>
        <taxon>Embryophyta</taxon>
        <taxon>Tracheophyta</taxon>
        <taxon>Spermatophyta</taxon>
        <taxon>Magnoliopsida</taxon>
        <taxon>Liliopsida</taxon>
        <taxon>Poales</taxon>
        <taxon>Poaceae</taxon>
        <taxon>PACMAD clade</taxon>
        <taxon>Panicoideae</taxon>
        <taxon>Panicodae</taxon>
        <taxon>Paniceae</taxon>
        <taxon>Cenchrinae</taxon>
        <taxon>Setaria</taxon>
    </lineage>
</organism>
<dbReference type="Proteomes" id="UP000004995">
    <property type="component" value="Unassembled WGS sequence"/>
</dbReference>
<proteinExistence type="predicted"/>
<evidence type="ECO:0000313" key="1">
    <source>
        <dbReference type="EnsemblPlants" id="KQL11180"/>
    </source>
</evidence>